<evidence type="ECO:0000256" key="6">
    <source>
        <dbReference type="NCBIfam" id="TIGR02821"/>
    </source>
</evidence>
<protein>
    <recommendedName>
        <fullName evidence="2 6">S-formylglutathione hydrolase</fullName>
        <ecNumber evidence="2 6">3.1.2.12</ecNumber>
    </recommendedName>
</protein>
<gene>
    <name evidence="8" type="ORF">AA15669_0181</name>
</gene>
<evidence type="ECO:0000313" key="8">
    <source>
        <dbReference type="EMBL" id="GBQ04846.1"/>
    </source>
</evidence>
<dbReference type="InterPro" id="IPR029058">
    <property type="entry name" value="AB_hydrolase_fold"/>
</dbReference>
<dbReference type="EMBL" id="BAQD01000001">
    <property type="protein sequence ID" value="GBQ04846.1"/>
    <property type="molecule type" value="Genomic_DNA"/>
</dbReference>
<organism evidence="8 9">
    <name type="scientific">Saccharibacter floricola DSM 15669</name>
    <dbReference type="NCBI Taxonomy" id="1123227"/>
    <lineage>
        <taxon>Bacteria</taxon>
        <taxon>Pseudomonadati</taxon>
        <taxon>Pseudomonadota</taxon>
        <taxon>Alphaproteobacteria</taxon>
        <taxon>Acetobacterales</taxon>
        <taxon>Acetobacteraceae</taxon>
        <taxon>Saccharibacter</taxon>
    </lineage>
</organism>
<evidence type="ECO:0000256" key="2">
    <source>
        <dbReference type="ARBA" id="ARBA00012479"/>
    </source>
</evidence>
<accession>A0ABQ0NWH1</accession>
<comment type="function">
    <text evidence="7">Serine hydrolase involved in the detoxification of formaldehyde.</text>
</comment>
<dbReference type="InterPro" id="IPR014186">
    <property type="entry name" value="S-formylglutathione_hydrol"/>
</dbReference>
<sequence>MVGDTVQLLERHACCGGEVSFLSHASRELGLDAKVGVFLPRQALEGASVPTIYVLAGLTCTQETFLIKANAVRYAAKHGIALIAPDTSPRGANIAGEDDSYDIGTGAGYYVDATAQPWSEHYRMASYVGKELPALMEETFPFIPERCGIMGHSMGGMGALSFALSAPDKWKTVSAFAPLSSPSRTDWGEKAANLYFGGNQSLWQQYDPCLLLKAGKHHPGTLLVDQGLSDNFLEKLQPNLLQEAARSAGQALTLRQHEGFDHSYWFVQSFIEDHINHHAAELRA</sequence>
<dbReference type="SUPFAM" id="SSF53474">
    <property type="entry name" value="alpha/beta-Hydrolases"/>
    <property type="match status" value="1"/>
</dbReference>
<comment type="similarity">
    <text evidence="1 7">Belongs to the esterase D family.</text>
</comment>
<proteinExistence type="inferred from homology"/>
<dbReference type="NCBIfam" id="TIGR02821">
    <property type="entry name" value="fghA_ester_D"/>
    <property type="match status" value="1"/>
</dbReference>
<evidence type="ECO:0000256" key="4">
    <source>
        <dbReference type="ARBA" id="ARBA00022801"/>
    </source>
</evidence>
<evidence type="ECO:0000256" key="5">
    <source>
        <dbReference type="ARBA" id="ARBA00047590"/>
    </source>
</evidence>
<name>A0ABQ0NWH1_9PROT</name>
<keyword evidence="4 7" id="KW-0378">Hydrolase</keyword>
<dbReference type="Proteomes" id="UP001062901">
    <property type="component" value="Unassembled WGS sequence"/>
</dbReference>
<keyword evidence="3 7" id="KW-0719">Serine esterase</keyword>
<dbReference type="RefSeq" id="WP_018979533.1">
    <property type="nucleotide sequence ID" value="NZ_BAQD01000001.1"/>
</dbReference>
<dbReference type="InterPro" id="IPR000801">
    <property type="entry name" value="Esterase-like"/>
</dbReference>
<dbReference type="EC" id="3.1.2.12" evidence="2 6"/>
<dbReference type="Gene3D" id="3.40.50.1820">
    <property type="entry name" value="alpha/beta hydrolase"/>
    <property type="match status" value="1"/>
</dbReference>
<evidence type="ECO:0000256" key="3">
    <source>
        <dbReference type="ARBA" id="ARBA00022487"/>
    </source>
</evidence>
<evidence type="ECO:0000256" key="7">
    <source>
        <dbReference type="RuleBase" id="RU363068"/>
    </source>
</evidence>
<reference evidence="8" key="1">
    <citation type="submission" date="2013-04" db="EMBL/GenBank/DDBJ databases">
        <title>The genome sequencing project of 58 acetic acid bacteria.</title>
        <authorList>
            <person name="Okamoto-Kainuma A."/>
            <person name="Ishikawa M."/>
            <person name="Umino S."/>
            <person name="Koizumi Y."/>
            <person name="Shiwa Y."/>
            <person name="Yoshikawa H."/>
            <person name="Matsutani M."/>
            <person name="Matsushita K."/>
        </authorList>
    </citation>
    <scope>NUCLEOTIDE SEQUENCE</scope>
    <source>
        <strain evidence="8">DSM 15669</strain>
    </source>
</reference>
<keyword evidence="9" id="KW-1185">Reference proteome</keyword>
<dbReference type="PANTHER" id="PTHR10061:SF0">
    <property type="entry name" value="S-FORMYLGLUTATHIONE HYDROLASE"/>
    <property type="match status" value="1"/>
</dbReference>
<evidence type="ECO:0000313" key="9">
    <source>
        <dbReference type="Proteomes" id="UP001062901"/>
    </source>
</evidence>
<evidence type="ECO:0000256" key="1">
    <source>
        <dbReference type="ARBA" id="ARBA00005622"/>
    </source>
</evidence>
<dbReference type="PANTHER" id="PTHR10061">
    <property type="entry name" value="S-FORMYLGLUTATHIONE HYDROLASE"/>
    <property type="match status" value="1"/>
</dbReference>
<comment type="caution">
    <text evidence="8">The sequence shown here is derived from an EMBL/GenBank/DDBJ whole genome shotgun (WGS) entry which is preliminary data.</text>
</comment>
<dbReference type="Pfam" id="PF00756">
    <property type="entry name" value="Esterase"/>
    <property type="match status" value="1"/>
</dbReference>
<comment type="catalytic activity">
    <reaction evidence="5 7">
        <text>S-formylglutathione + H2O = formate + glutathione + H(+)</text>
        <dbReference type="Rhea" id="RHEA:14961"/>
        <dbReference type="ChEBI" id="CHEBI:15377"/>
        <dbReference type="ChEBI" id="CHEBI:15378"/>
        <dbReference type="ChEBI" id="CHEBI:15740"/>
        <dbReference type="ChEBI" id="CHEBI:57688"/>
        <dbReference type="ChEBI" id="CHEBI:57925"/>
        <dbReference type="EC" id="3.1.2.12"/>
    </reaction>
</comment>